<feature type="region of interest" description="Disordered" evidence="1">
    <location>
        <begin position="90"/>
        <end position="182"/>
    </location>
</feature>
<sequence>MLETWNNTQPENLNSRSKQRSKISQFHKPNLNGNYLYLFFTRLKTNGKKKILISLPNVHRAGAASGEVQPLHNFALPFLKWGASDKNHHTNAAHHHRYRCPSSHPSDHAYEPDSDPDYRPHRLRSRTTRNRFALPTCSLKKLAPPPQPLQAPSRRWSGKGPMGARRSSHPFDHACEPDSDPDYRPHRLRSRIACNRFALPTCSLKPLAPPPQPLQAPSCEAAKCDIEEAETLNLKVTVVGKRTYGGERIHDWRRHHGRC</sequence>
<proteinExistence type="predicted"/>
<evidence type="ECO:0000313" key="3">
    <source>
        <dbReference type="Proteomes" id="UP000743370"/>
    </source>
</evidence>
<evidence type="ECO:0000256" key="1">
    <source>
        <dbReference type="SAM" id="MobiDB-lite"/>
    </source>
</evidence>
<organism evidence="2 3">
    <name type="scientific">Phaseolus angularis</name>
    <name type="common">Azuki bean</name>
    <name type="synonym">Vigna angularis</name>
    <dbReference type="NCBI Taxonomy" id="3914"/>
    <lineage>
        <taxon>Eukaryota</taxon>
        <taxon>Viridiplantae</taxon>
        <taxon>Streptophyta</taxon>
        <taxon>Embryophyta</taxon>
        <taxon>Tracheophyta</taxon>
        <taxon>Spermatophyta</taxon>
        <taxon>Magnoliopsida</taxon>
        <taxon>eudicotyledons</taxon>
        <taxon>Gunneridae</taxon>
        <taxon>Pentapetalae</taxon>
        <taxon>rosids</taxon>
        <taxon>fabids</taxon>
        <taxon>Fabales</taxon>
        <taxon>Fabaceae</taxon>
        <taxon>Papilionoideae</taxon>
        <taxon>50 kb inversion clade</taxon>
        <taxon>NPAAA clade</taxon>
        <taxon>indigoferoid/millettioid clade</taxon>
        <taxon>Phaseoleae</taxon>
        <taxon>Vigna</taxon>
    </lineage>
</organism>
<feature type="region of interest" description="Disordered" evidence="1">
    <location>
        <begin position="1"/>
        <end position="26"/>
    </location>
</feature>
<gene>
    <name evidence="2" type="ORF">HKW66_Vig0093370</name>
</gene>
<protein>
    <submittedName>
        <fullName evidence="2">Uncharacterized protein</fullName>
    </submittedName>
</protein>
<feature type="compositionally biased region" description="Basic residues" evidence="1">
    <location>
        <begin position="90"/>
        <end position="99"/>
    </location>
</feature>
<dbReference type="EMBL" id="JABFOF010000004">
    <property type="protein sequence ID" value="KAG2400809.1"/>
    <property type="molecule type" value="Genomic_DNA"/>
</dbReference>
<comment type="caution">
    <text evidence="2">The sequence shown here is derived from an EMBL/GenBank/DDBJ whole genome shotgun (WGS) entry which is preliminary data.</text>
</comment>
<dbReference type="Proteomes" id="UP000743370">
    <property type="component" value="Unassembled WGS sequence"/>
</dbReference>
<name>A0A8T0KNY4_PHAAN</name>
<evidence type="ECO:0000313" key="2">
    <source>
        <dbReference type="EMBL" id="KAG2400809.1"/>
    </source>
</evidence>
<feature type="compositionally biased region" description="Basic and acidic residues" evidence="1">
    <location>
        <begin position="169"/>
        <end position="182"/>
    </location>
</feature>
<feature type="compositionally biased region" description="Basic and acidic residues" evidence="1">
    <location>
        <begin position="105"/>
        <end position="120"/>
    </location>
</feature>
<reference evidence="2 3" key="1">
    <citation type="submission" date="2020-05" db="EMBL/GenBank/DDBJ databases">
        <title>Vigna angularis (adzuki bean) Var. LongXiaoDou No. 4 denovo assembly.</title>
        <authorList>
            <person name="Xiang H."/>
        </authorList>
    </citation>
    <scope>NUCLEOTIDE SEQUENCE [LARGE SCALE GENOMIC DNA]</scope>
    <source>
        <tissue evidence="2">Leaf</tissue>
    </source>
</reference>
<accession>A0A8T0KNY4</accession>
<dbReference type="AlphaFoldDB" id="A0A8T0KNY4"/>
<feature type="compositionally biased region" description="Polar residues" evidence="1">
    <location>
        <begin position="1"/>
        <end position="16"/>
    </location>
</feature>